<keyword evidence="5" id="KW-1185">Reference proteome</keyword>
<feature type="repeat" description="PPR" evidence="2">
    <location>
        <begin position="539"/>
        <end position="573"/>
    </location>
</feature>
<dbReference type="Pfam" id="PF20431">
    <property type="entry name" value="E_motif"/>
    <property type="match status" value="1"/>
</dbReference>
<dbReference type="InterPro" id="IPR011990">
    <property type="entry name" value="TPR-like_helical_dom_sf"/>
</dbReference>
<feature type="repeat" description="PPR" evidence="2">
    <location>
        <begin position="268"/>
        <end position="298"/>
    </location>
</feature>
<organism evidence="4 5">
    <name type="scientific">Rubroshorea leprosula</name>
    <dbReference type="NCBI Taxonomy" id="152421"/>
    <lineage>
        <taxon>Eukaryota</taxon>
        <taxon>Viridiplantae</taxon>
        <taxon>Streptophyta</taxon>
        <taxon>Embryophyta</taxon>
        <taxon>Tracheophyta</taxon>
        <taxon>Spermatophyta</taxon>
        <taxon>Magnoliopsida</taxon>
        <taxon>eudicotyledons</taxon>
        <taxon>Gunneridae</taxon>
        <taxon>Pentapetalae</taxon>
        <taxon>rosids</taxon>
        <taxon>malvids</taxon>
        <taxon>Malvales</taxon>
        <taxon>Dipterocarpaceae</taxon>
        <taxon>Rubroshorea</taxon>
    </lineage>
</organism>
<sequence>MPTNLYQITSKIVSLARSGSITCARQMFDKMPHRDAVAWNAMLSSYSQLGFYREALSLFHQMRITNMKPDQFSFTATLNACAGLVDVGNGTKIHSLVIVLGYRSSLTVNNSLVDMYGKCLVPHCASKVFEEMGFANEVTWCSLLFAHVNASQFSTAHEVFYLMPKRVQIAWNIMIAGYAQSGEIAICIDTFREMRENLCCPDQWTFSSLMNACAESSKYSDGCMVHAFIIKTGWSSAVEAKNSILSFYAKLGCQDDAVKEFESSGMLTQVSWNAILDAYMKMGKTSEAFNVFQHVLEKNVVSWTSMIAGFTRNGEAEESLGFFVDMMTNCIHPDDFTFGAVLLACSSLAVLGHGKMVHGCIISYGFQAYAYVGNGLVNMYAKSGDVKGSRLAFDDIVDKDLVSWNTMLFGFGMHGLASDALKLYEDMVASGMKPDKVTFVGLLMTCSHSGLIEKGRSFFEQMEAAYGLSYETDHVACMVDMLGRGGYVAEAKELAGKYSHTSGDKSSSWEALLGACSANGDVETGTYVGQDLKILEPHNEMSYVLLSNLYCTSGQWREAEIVRKAMVDKGVKKIPGCSWIEVRNKVIAFVSGNNFNLEMEHCTIPHKEAAVKCCVEVDLVAKTISALFLLLKIDSEGHLIQAVLLVHPWLGSCLWLLVLVVLERHLFMVQKKRKQVLSLPIGPMHVLKYYSLAFDVVYNPKITRLLREAEEAGAITVSGLEMFIGQASEQYERSTGLLAPKEHSRRNHIQVLSRSTWLIFLAW</sequence>
<keyword evidence="3" id="KW-1133">Transmembrane helix</keyword>
<feature type="repeat" description="PPR" evidence="2">
    <location>
        <begin position="400"/>
        <end position="434"/>
    </location>
</feature>
<dbReference type="InterPro" id="IPR046848">
    <property type="entry name" value="E_motif"/>
</dbReference>
<feature type="repeat" description="PPR" evidence="2">
    <location>
        <begin position="167"/>
        <end position="201"/>
    </location>
</feature>
<dbReference type="GO" id="GO:0003723">
    <property type="term" value="F:RNA binding"/>
    <property type="evidence" value="ECO:0007669"/>
    <property type="project" value="InterPro"/>
</dbReference>
<evidence type="ECO:0000313" key="4">
    <source>
        <dbReference type="EMBL" id="GKV39041.1"/>
    </source>
</evidence>
<protein>
    <recommendedName>
        <fullName evidence="6">Pentatricopeptide repeat-containing protein</fullName>
    </recommendedName>
</protein>
<evidence type="ECO:0000256" key="3">
    <source>
        <dbReference type="SAM" id="Phobius"/>
    </source>
</evidence>
<dbReference type="Proteomes" id="UP001054252">
    <property type="component" value="Unassembled WGS sequence"/>
</dbReference>
<evidence type="ECO:0008006" key="6">
    <source>
        <dbReference type="Google" id="ProtNLM"/>
    </source>
</evidence>
<name>A0AAV5LQS1_9ROSI</name>
<reference evidence="4 5" key="1">
    <citation type="journal article" date="2021" name="Commun. Biol.">
        <title>The genome of Shorea leprosula (Dipterocarpaceae) highlights the ecological relevance of drought in aseasonal tropical rainforests.</title>
        <authorList>
            <person name="Ng K.K.S."/>
            <person name="Kobayashi M.J."/>
            <person name="Fawcett J.A."/>
            <person name="Hatakeyama M."/>
            <person name="Paape T."/>
            <person name="Ng C.H."/>
            <person name="Ang C.C."/>
            <person name="Tnah L.H."/>
            <person name="Lee C.T."/>
            <person name="Nishiyama T."/>
            <person name="Sese J."/>
            <person name="O'Brien M.J."/>
            <person name="Copetti D."/>
            <person name="Mohd Noor M.I."/>
            <person name="Ong R.C."/>
            <person name="Putra M."/>
            <person name="Sireger I.Z."/>
            <person name="Indrioko S."/>
            <person name="Kosugi Y."/>
            <person name="Izuno A."/>
            <person name="Isagi Y."/>
            <person name="Lee S.L."/>
            <person name="Shimizu K.K."/>
        </authorList>
    </citation>
    <scope>NUCLEOTIDE SEQUENCE [LARGE SCALE GENOMIC DNA]</scope>
    <source>
        <strain evidence="4">214</strain>
    </source>
</reference>
<dbReference type="Pfam" id="PF13041">
    <property type="entry name" value="PPR_2"/>
    <property type="match status" value="4"/>
</dbReference>
<comment type="caution">
    <text evidence="4">The sequence shown here is derived from an EMBL/GenBank/DDBJ whole genome shotgun (WGS) entry which is preliminary data.</text>
</comment>
<dbReference type="NCBIfam" id="TIGR00756">
    <property type="entry name" value="PPR"/>
    <property type="match status" value="5"/>
</dbReference>
<dbReference type="AlphaFoldDB" id="A0AAV5LQS1"/>
<dbReference type="InterPro" id="IPR036291">
    <property type="entry name" value="NAD(P)-bd_dom_sf"/>
</dbReference>
<keyword evidence="3" id="KW-0472">Membrane</keyword>
<dbReference type="SUPFAM" id="SSF51735">
    <property type="entry name" value="NAD(P)-binding Rossmann-fold domains"/>
    <property type="match status" value="1"/>
</dbReference>
<feature type="transmembrane region" description="Helical" evidence="3">
    <location>
        <begin position="639"/>
        <end position="662"/>
    </location>
</feature>
<dbReference type="Gene3D" id="3.40.50.720">
    <property type="entry name" value="NAD(P)-binding Rossmann-like Domain"/>
    <property type="match status" value="1"/>
</dbReference>
<feature type="repeat" description="PPR" evidence="2">
    <location>
        <begin position="299"/>
        <end position="333"/>
    </location>
</feature>
<dbReference type="GO" id="GO:0009451">
    <property type="term" value="P:RNA modification"/>
    <property type="evidence" value="ECO:0007669"/>
    <property type="project" value="InterPro"/>
</dbReference>
<evidence type="ECO:0000256" key="2">
    <source>
        <dbReference type="PROSITE-ProRule" id="PRU00708"/>
    </source>
</evidence>
<keyword evidence="1" id="KW-0677">Repeat</keyword>
<dbReference type="InterPro" id="IPR046960">
    <property type="entry name" value="PPR_At4g14850-like_plant"/>
</dbReference>
<evidence type="ECO:0000313" key="5">
    <source>
        <dbReference type="Proteomes" id="UP001054252"/>
    </source>
</evidence>
<dbReference type="FunFam" id="1.25.40.10:FF:000158">
    <property type="entry name" value="pentatricopeptide repeat-containing protein At2g33680"/>
    <property type="match status" value="1"/>
</dbReference>
<dbReference type="Gene3D" id="1.25.40.10">
    <property type="entry name" value="Tetratricopeptide repeat domain"/>
    <property type="match status" value="4"/>
</dbReference>
<dbReference type="PANTHER" id="PTHR47926:SF465">
    <property type="entry name" value="PENTATRICOPEPTIDE REPEAT (PPR-LIKE) SUPERFAMILY PROTEIN"/>
    <property type="match status" value="1"/>
</dbReference>
<proteinExistence type="predicted"/>
<dbReference type="EMBL" id="BPVZ01000132">
    <property type="protein sequence ID" value="GKV39041.1"/>
    <property type="molecule type" value="Genomic_DNA"/>
</dbReference>
<dbReference type="PANTHER" id="PTHR47926">
    <property type="entry name" value="PENTATRICOPEPTIDE REPEAT-CONTAINING PROTEIN"/>
    <property type="match status" value="1"/>
</dbReference>
<dbReference type="Pfam" id="PF01535">
    <property type="entry name" value="PPR"/>
    <property type="match status" value="1"/>
</dbReference>
<dbReference type="FunFam" id="1.25.40.10:FF:000441">
    <property type="entry name" value="Pentatricopeptide repeat-containing protein mitochondrial"/>
    <property type="match status" value="1"/>
</dbReference>
<accession>A0AAV5LQS1</accession>
<dbReference type="InterPro" id="IPR002885">
    <property type="entry name" value="PPR_rpt"/>
</dbReference>
<evidence type="ECO:0000256" key="1">
    <source>
        <dbReference type="ARBA" id="ARBA00022737"/>
    </source>
</evidence>
<dbReference type="GO" id="GO:0099402">
    <property type="term" value="P:plant organ development"/>
    <property type="evidence" value="ECO:0007669"/>
    <property type="project" value="UniProtKB-ARBA"/>
</dbReference>
<gene>
    <name evidence="4" type="ORF">SLEP1_g46870</name>
</gene>
<keyword evidence="3" id="KW-0812">Transmembrane</keyword>
<feature type="repeat" description="PPR" evidence="2">
    <location>
        <begin position="35"/>
        <end position="69"/>
    </location>
</feature>
<dbReference type="PROSITE" id="PS51375">
    <property type="entry name" value="PPR"/>
    <property type="match status" value="6"/>
</dbReference>